<evidence type="ECO:0000313" key="2">
    <source>
        <dbReference type="EMBL" id="CZR59632.1"/>
    </source>
</evidence>
<feature type="region of interest" description="Disordered" evidence="1">
    <location>
        <begin position="132"/>
        <end position="151"/>
    </location>
</feature>
<keyword evidence="3" id="KW-1185">Reference proteome</keyword>
<protein>
    <submittedName>
        <fullName evidence="2">Uncharacterized protein</fullName>
    </submittedName>
</protein>
<dbReference type="Proteomes" id="UP000184330">
    <property type="component" value="Unassembled WGS sequence"/>
</dbReference>
<reference evidence="2 3" key="1">
    <citation type="submission" date="2016-03" db="EMBL/GenBank/DDBJ databases">
        <authorList>
            <person name="Ploux O."/>
        </authorList>
    </citation>
    <scope>NUCLEOTIDE SEQUENCE [LARGE SCALE GENOMIC DNA]</scope>
    <source>
        <strain evidence="2 3">UAMH 11012</strain>
    </source>
</reference>
<dbReference type="AlphaFoldDB" id="A0A1L7X3N0"/>
<gene>
    <name evidence="2" type="ORF">PAC_09526</name>
</gene>
<organism evidence="2 3">
    <name type="scientific">Phialocephala subalpina</name>
    <dbReference type="NCBI Taxonomy" id="576137"/>
    <lineage>
        <taxon>Eukaryota</taxon>
        <taxon>Fungi</taxon>
        <taxon>Dikarya</taxon>
        <taxon>Ascomycota</taxon>
        <taxon>Pezizomycotina</taxon>
        <taxon>Leotiomycetes</taxon>
        <taxon>Helotiales</taxon>
        <taxon>Mollisiaceae</taxon>
        <taxon>Phialocephala</taxon>
        <taxon>Phialocephala fortinii species complex</taxon>
    </lineage>
</organism>
<evidence type="ECO:0000313" key="3">
    <source>
        <dbReference type="Proteomes" id="UP000184330"/>
    </source>
</evidence>
<evidence type="ECO:0000256" key="1">
    <source>
        <dbReference type="SAM" id="MobiDB-lite"/>
    </source>
</evidence>
<sequence>MQQYAAAGRRSRCPIDDGAFWRYVLRASLVSRATLPVSTNSSVALHIAAAKTGSPGWQIGPGAAGPRLLPMVSLPTLAGYGAWTWILIWRAGLDGLISRNWLSFWPNLAQRAFWSGRGRVWTLERRGENCREKNSADSAAGRAQLNGSVSE</sequence>
<name>A0A1L7X3N0_9HELO</name>
<proteinExistence type="predicted"/>
<dbReference type="EMBL" id="FJOG01000014">
    <property type="protein sequence ID" value="CZR59632.1"/>
    <property type="molecule type" value="Genomic_DNA"/>
</dbReference>
<accession>A0A1L7X3N0</accession>